<reference evidence="4" key="1">
    <citation type="submission" date="2019-12" db="UniProtKB">
        <authorList>
            <consortium name="WormBaseParasite"/>
        </authorList>
    </citation>
    <scope>IDENTIFICATION</scope>
</reference>
<name>A0A5S6QNJ9_TRIMR</name>
<dbReference type="WBParaSite" id="TMUE_2000008931.1">
    <property type="protein sequence ID" value="TMUE_2000008931.1"/>
    <property type="gene ID" value="WBGene00285441"/>
</dbReference>
<evidence type="ECO:0000256" key="1">
    <source>
        <dbReference type="SAM" id="MobiDB-lite"/>
    </source>
</evidence>
<feature type="region of interest" description="Disordered" evidence="1">
    <location>
        <begin position="1683"/>
        <end position="1705"/>
    </location>
</feature>
<feature type="region of interest" description="Disordered" evidence="1">
    <location>
        <begin position="1197"/>
        <end position="1228"/>
    </location>
</feature>
<sequence length="2403" mass="265012">MQNMKLLLSSLLIKAALLLDSPLYSSSPPGDDGVGEIDRSEILAKVRDLAFVEKFAVAGRHARVDNMEKIVSVNNGIEVEFIITATVCNIKLNITQEQLYSNHCPLHDPITQLVCRGVLPSNPRSSYSIKCLGVQRLEEQHDTTSSTPDQRAVKETAEQTDIAISIKRLVATEGITVNGRQARFERLLSYKKFETVTEVEFTVADISCVLSKEVMDDNVHYEPCTEQGCIKRKLCRGVISLVPGVKDAVGCEELSNDIEEADLSIPRTSNMNYTIPSADRIISSIKTFVFTEGIVIKGRHARVEELMKHEVAITGVYLEFTISKTRCAGKSKASLKQIYSDQCAPKDTPEMVYCKGFLPFQHEIVHTIICLGANKIATQNGPSTGDDNSVRSVEYSRVLRFVEKFIFIEKMSVNDYYVRVNKVSKYEMLSTGIDAIFAVRVTTCSTQLKITLDKLYSSSCPLQWFSETVVCMGILPFQLTTAHSISCVFGNGTTTPLYPTPSDPKKFQVVESKEVTEISTHIKRVIANEQLIINGRSAVLDALILHKKVENGTEVQFTIKDAACVKNVQTKVQQLYGQSCTRLGYGKLLICMGIISTVPGVKDEAKCSERNDLGEIYPNDLLPERIMLSIRKHMFSETMTINGQHVRVQKLIEHETVNFGVLVEFTITETVCSGKLKITMEDIYSQRCAVKPAANTVVCKGFLPLEQGVGHKIKCSGGDKLTGLQPSHPSIPDDKNKAQCIDVLLKERIKNLIFTERFAIQGNYTRVDSIQRAVKVHGGTEVEFTIAATVCELKLKITLKRLYSSLCSPQQPTASQVCKGNLPSNADLRHSIKCVDVHAEEVDLPRPSTPGNPLTEQEAIERIAKSVKEFLFAETMTVNGHHARLEKLLKYEVRAIEVKVEFTISETKCNGKLKIPMELIYSEECPGIIMTNPITCEGTLPNIPGFKPSIHCSDGDKFTKKTGFTESPAADGTATVAQTAEYFKVVHRVERLVFIEKVAIDGYYARVEKLTKYDNVPTGHSIVFTLRKTFCTTKVMVTIEQVYSASCALQTHSDPVVCKGILPFQQVFMHQIKCAFIDGTEKLLGPIDQDPMGVEVVENEELAYAATQIKRLLVTKHLTIHGHYARLDTVIKHKDVRTGIEVQFTIAETACDSSLQVTVEQLHSQFCALSGHPRRLICVAIISTIPGISDDVKCSERDDIEERSSEGPVQADHSQPSDPGSDVITDPIAPNTEEVTVSIKKFMFSETMTINRHHVRVGRLVRSETAAFGMLVEFALAETTCSDKLKVTLEDVYSHRCNIALGATTVLCKGLLRHGRSDVHQIRCSGGDKFTEPRDPTFAIPGKFTETEAADKTEIIISIKRLLSIQRITINEQRAHFEKLISYERSEAGIKVTFAVTDPRCDSTTEISANKTHSESCTARIHNGVLICKGLLSLTPGIKDAVECEIRNGTADREVPTKPSVPGSDTTVPVSADIMVSVKKLMFSERMTIEGHHVRVEKLIRHEIVSSSAALVEFTIAKTLCRGKLKVTLEAIYSDSCTVVHGTSVAVCKGLLPLQSGISHTIKCSDGDKLTENQPTRAPTSNGEETQESVDSSDTMSRITRLVFVEKFAVDGRYSRVHALRKAVHTDKGIEVEFPITATTCNITEKITLEEVYSTSCPPLLPITQEDCNGFLPSNRKTPHTIKCTGPQHTKPQRDPTSPISGQGKVAETAKEIAIKTSIKKLIKNAGITIRGRQAHFEKLLSYRRVDVGIEVEFIIADTSCDGTTEVSTALCTKQGFIKRLLCKGVLSLAPNGKDAVNCEEQKDNVEQIDESQPFTPGDMITDPATTDKVTMLIKQLMFIEAMTIKGHYARVEKLLKYENVTTGFHVEFTLSQTKCNGQLQIPMELIYSETCSPMDTTTVVTCKGILPHISSMKHSITCSDGDKLTTVVDHSTSAIGSETTASVQGAEYAKVMRKVERLVFMEKVTIGGYYARVDNLTKYEETATGIGVAFTIRATTCSAKVMVTIDKLYSDTCSPQSFSDPLVCKGILPFQQAFMHHITCSLPDGTEWPLAPSAQDPKGAEVLETAEMAQVTVQIKQLMINKHLTIGGHHARLETLIKYKKLQTGIEVQFTIVETTCNSGLQLTVQQLYGPACTHPYGHGKKLICIGIISTASGSNDHTKCSERDDVEEDAIADSAVGNTEHIVASIRKVLFSGTITINGHYVRVDKLVKHKTAASGTVVEFTITETACSEKLQMSLEILYSHSCPSIDGAMVITCKGFLPLSPMVGYSISCSGGRRLTEVHAEPTFEPGEPVPDTTDGTYVATLLKRLMYNERRDICGYYPRLISLDRHEHVDHGVLQAYFTIAPSNCTALQKVSLEELYTNACPANEHCSSLACEGSLYLLEPQSYSIRCSVTVTFSGKF</sequence>
<keyword evidence="2" id="KW-0732">Signal</keyword>
<evidence type="ECO:0000313" key="3">
    <source>
        <dbReference type="Proteomes" id="UP000046395"/>
    </source>
</evidence>
<organism evidence="3 4">
    <name type="scientific">Trichuris muris</name>
    <name type="common">Mouse whipworm</name>
    <dbReference type="NCBI Taxonomy" id="70415"/>
    <lineage>
        <taxon>Eukaryota</taxon>
        <taxon>Metazoa</taxon>
        <taxon>Ecdysozoa</taxon>
        <taxon>Nematoda</taxon>
        <taxon>Enoplea</taxon>
        <taxon>Dorylaimia</taxon>
        <taxon>Trichinellida</taxon>
        <taxon>Trichuridae</taxon>
        <taxon>Trichuris</taxon>
    </lineage>
</organism>
<feature type="compositionally biased region" description="Polar residues" evidence="1">
    <location>
        <begin position="1572"/>
        <end position="1594"/>
    </location>
</feature>
<protein>
    <submittedName>
        <fullName evidence="4">Uncharacterized protein</fullName>
    </submittedName>
</protein>
<proteinExistence type="predicted"/>
<feature type="signal peptide" evidence="2">
    <location>
        <begin position="1"/>
        <end position="18"/>
    </location>
</feature>
<dbReference type="Proteomes" id="UP000046395">
    <property type="component" value="Unassembled WGS sequence"/>
</dbReference>
<evidence type="ECO:0000256" key="2">
    <source>
        <dbReference type="SAM" id="SignalP"/>
    </source>
</evidence>
<evidence type="ECO:0000313" key="4">
    <source>
        <dbReference type="WBParaSite" id="TMUE_2000008931.1"/>
    </source>
</evidence>
<accession>A0A5S6QNJ9</accession>
<feature type="chain" id="PRO_5024296370" evidence="2">
    <location>
        <begin position="19"/>
        <end position="2403"/>
    </location>
</feature>
<feature type="region of interest" description="Disordered" evidence="1">
    <location>
        <begin position="1565"/>
        <end position="1594"/>
    </location>
</feature>
<keyword evidence="3" id="KW-1185">Reference proteome</keyword>
<feature type="compositionally biased region" description="Polar residues" evidence="1">
    <location>
        <begin position="1687"/>
        <end position="1701"/>
    </location>
</feature>